<dbReference type="AlphaFoldDB" id="A0AAI9T0H0"/>
<dbReference type="SUPFAM" id="SSF81653">
    <property type="entry name" value="Calcium ATPase, transduction domain A"/>
    <property type="match status" value="1"/>
</dbReference>
<dbReference type="FunFam" id="3.40.1110.10:FF:000039">
    <property type="entry name" value="Sodium P-type ATPase"/>
    <property type="match status" value="1"/>
</dbReference>
<feature type="transmembrane region" description="Helical" evidence="23">
    <location>
        <begin position="115"/>
        <end position="135"/>
    </location>
</feature>
<dbReference type="Pfam" id="PF08282">
    <property type="entry name" value="Hydrolase_3"/>
    <property type="match status" value="1"/>
</dbReference>
<keyword evidence="9" id="KW-0067">ATP-binding</keyword>
<evidence type="ECO:0000256" key="6">
    <source>
        <dbReference type="ARBA" id="ARBA00022692"/>
    </source>
</evidence>
<feature type="compositionally biased region" description="Polar residues" evidence="22">
    <location>
        <begin position="7"/>
        <end position="16"/>
    </location>
</feature>
<keyword evidence="3" id="KW-0813">Transport</keyword>
<dbReference type="GO" id="GO:0008554">
    <property type="term" value="F:P-type sodium transporter activity"/>
    <property type="evidence" value="ECO:0007669"/>
    <property type="project" value="UniProtKB-EC"/>
</dbReference>
<dbReference type="GO" id="GO:0006813">
    <property type="term" value="P:potassium ion transport"/>
    <property type="evidence" value="ECO:0007669"/>
    <property type="project" value="UniProtKB-KW"/>
</dbReference>
<dbReference type="GO" id="GO:0030003">
    <property type="term" value="P:intracellular monoatomic cation homeostasis"/>
    <property type="evidence" value="ECO:0007669"/>
    <property type="project" value="UniProtKB-ARBA"/>
</dbReference>
<evidence type="ECO:0000256" key="8">
    <source>
        <dbReference type="ARBA" id="ARBA00022741"/>
    </source>
</evidence>
<dbReference type="SUPFAM" id="SSF81660">
    <property type="entry name" value="Metal cation-transporting ATPase, ATP-binding domain N"/>
    <property type="match status" value="1"/>
</dbReference>
<dbReference type="InterPro" id="IPR059000">
    <property type="entry name" value="ATPase_P-type_domA"/>
</dbReference>
<protein>
    <recommendedName>
        <fullName evidence="19">P-type Na(+) transporter</fullName>
        <ecNumber evidence="19">7.2.2.3</ecNumber>
    </recommendedName>
</protein>
<evidence type="ECO:0000256" key="5">
    <source>
        <dbReference type="ARBA" id="ARBA00022538"/>
    </source>
</evidence>
<dbReference type="Gene3D" id="1.20.1110.10">
    <property type="entry name" value="Calcium-transporting ATPase, transmembrane domain"/>
    <property type="match status" value="1"/>
</dbReference>
<evidence type="ECO:0000256" key="14">
    <source>
        <dbReference type="ARBA" id="ARBA00023053"/>
    </source>
</evidence>
<feature type="domain" description="Cation-transporting P-type ATPase N-terminal" evidence="24">
    <location>
        <begin position="66"/>
        <end position="140"/>
    </location>
</feature>
<dbReference type="SUPFAM" id="SSF56784">
    <property type="entry name" value="HAD-like"/>
    <property type="match status" value="1"/>
</dbReference>
<dbReference type="Gene3D" id="3.40.50.1000">
    <property type="entry name" value="HAD superfamily/HAD-like"/>
    <property type="match status" value="1"/>
</dbReference>
<keyword evidence="12" id="KW-1278">Translocase</keyword>
<feature type="transmembrane region" description="Helical" evidence="23">
    <location>
        <begin position="824"/>
        <end position="846"/>
    </location>
</feature>
<proteinExistence type="inferred from homology"/>
<evidence type="ECO:0000313" key="25">
    <source>
        <dbReference type="EMBL" id="KAI3406591.2"/>
    </source>
</evidence>
<dbReference type="Gene3D" id="3.40.1110.10">
    <property type="entry name" value="Calcium-transporting ATPase, cytoplasmic domain N"/>
    <property type="match status" value="1"/>
</dbReference>
<dbReference type="GO" id="GO:0046872">
    <property type="term" value="F:metal ion binding"/>
    <property type="evidence" value="ECO:0007669"/>
    <property type="project" value="UniProtKB-KW"/>
</dbReference>
<dbReference type="Proteomes" id="UP001202479">
    <property type="component" value="Unassembled WGS sequence"/>
</dbReference>
<comment type="caution">
    <text evidence="25">The sequence shown here is derived from an EMBL/GenBank/DDBJ whole genome shotgun (WGS) entry which is preliminary data.</text>
</comment>
<dbReference type="GO" id="GO:0005524">
    <property type="term" value="F:ATP binding"/>
    <property type="evidence" value="ECO:0007669"/>
    <property type="project" value="UniProtKB-KW"/>
</dbReference>
<evidence type="ECO:0000256" key="12">
    <source>
        <dbReference type="ARBA" id="ARBA00022967"/>
    </source>
</evidence>
<feature type="transmembrane region" description="Helical" evidence="23">
    <location>
        <begin position="338"/>
        <end position="358"/>
    </location>
</feature>
<sequence>MVGQEIQKIQSSNLVDSKSKQDESSISQSYEIQSSEKQSKNKKHQDELGYDLDLGLDLDLELESESPYKLSIQDVASLYDADIVHGLTEDQAATRLGEYGPNNLGKEISISITKILAHQIFNAMILVLIISMIIALAIKDWISGGVIGFVIGINIFAGFIQEFKAEKTMGSLRSLSSPDARVKRCNSEQNIDAEKVVPGDIVFIKVGDTVPADLRLIETVNLESDESMLTGESIPVAKACDEICVDNEQQIPIGDRLNMVFSSSIVVKGRGVGIAVATGLNSEIGKIADSLKNSDGKLIVTVKEPSLKNYTYAIAKSTGNIICNILGTNVGTPLQRRLAWLVILLFWIAVLFAIVVMASQKMNVNRNVAIYAICVALSMIPSSLVVVLTITMAIGAQVMFTKKVIVRKLGSLETLGGINDICSDKTGTLTLGKMITKKVWIPNLGTLVVENSSNEPFNHNIGSIKYSKMSPVGIENDGDILEEEVPENSVLLKKWLTTATLANIANVTEVNGEWEARGDPTEIAINVFTRRLKFERDCLISSLQLNFIAEFPFDSLIKRMSTIYENPESNTTTIYCKGAVERLFDICSFWYEENDKISPLSNSAKQIIESNMKALSAQGLRVLAFAQRDINTAEVSDLTSRDSVETGLTFLGLVGIYDPPRPESRSSVMKCHHAGINVHMLTGDHPGTARAIAQEVGILPANSSDYSQEVIDLMVMTANQFDGLTVEEIDQLPVLPLVIARCAPQTKVRMIEALHRRNRFVAMTGDGVNDSPSLSKADVGIAMGLNGSDVAKDAADIVLTDDNFASILNAIEEGRRMSSNIQKFVLQLLAENVAQAIYLMVGLVFIDNDGFSVFPLSPVEVLWIIVVTSCFPAMGLGQEKAQQDILDQPPNKSIFTWEVMIDMFSYGIWMAACCLACFVVIVYGKGDGYLGSNCNSESGNQGCLLVFQGRSGAFAAFTWCALLLAWECINLRRSFFKMNISNNGMSWYAILFRDLWGNQFLFWSIIFGFCSVFPVVYIPVINDKVFLHGPIGYEWGVAGAFTVAFLIGSEAWKWCKRVYLRRNLPKNFEYELEKKDPFQKYKFKTSKSAIEV</sequence>
<feature type="transmembrane region" description="Helical" evidence="23">
    <location>
        <begin position="1000"/>
        <end position="1021"/>
    </location>
</feature>
<name>A0AAI9T0H0_9ASCO</name>
<dbReference type="Pfam" id="PF00122">
    <property type="entry name" value="E1-E2_ATPase"/>
    <property type="match status" value="1"/>
</dbReference>
<dbReference type="InterPro" id="IPR008250">
    <property type="entry name" value="ATPase_P-typ_transduc_dom_A_sf"/>
</dbReference>
<comment type="catalytic activity">
    <reaction evidence="20">
        <text>K(+)(in) + ATP + H2O = K(+)(out) + ADP + phosphate + H(+)</text>
        <dbReference type="Rhea" id="RHEA:75815"/>
        <dbReference type="ChEBI" id="CHEBI:15377"/>
        <dbReference type="ChEBI" id="CHEBI:15378"/>
        <dbReference type="ChEBI" id="CHEBI:29103"/>
        <dbReference type="ChEBI" id="CHEBI:30616"/>
        <dbReference type="ChEBI" id="CHEBI:43474"/>
        <dbReference type="ChEBI" id="CHEBI:456216"/>
    </reaction>
</comment>
<keyword evidence="16 23" id="KW-0472">Membrane</keyword>
<dbReference type="InterPro" id="IPR023299">
    <property type="entry name" value="ATPase_P-typ_cyto_dom_N"/>
</dbReference>
<keyword evidence="17" id="KW-0739">Sodium transport</keyword>
<dbReference type="InterPro" id="IPR001757">
    <property type="entry name" value="P_typ_ATPase"/>
</dbReference>
<dbReference type="InterPro" id="IPR023298">
    <property type="entry name" value="ATPase_P-typ_TM_dom_sf"/>
</dbReference>
<evidence type="ECO:0000256" key="3">
    <source>
        <dbReference type="ARBA" id="ARBA00022448"/>
    </source>
</evidence>
<keyword evidence="7" id="KW-0479">Metal-binding</keyword>
<dbReference type="GO" id="GO:0005886">
    <property type="term" value="C:plasma membrane"/>
    <property type="evidence" value="ECO:0007669"/>
    <property type="project" value="UniProtKB-SubCell"/>
</dbReference>
<evidence type="ECO:0000256" key="9">
    <source>
        <dbReference type="ARBA" id="ARBA00022840"/>
    </source>
</evidence>
<dbReference type="InterPro" id="IPR006414">
    <property type="entry name" value="P-type_ATPase_IID"/>
</dbReference>
<feature type="compositionally biased region" description="Low complexity" evidence="22">
    <location>
        <begin position="24"/>
        <end position="36"/>
    </location>
</feature>
<dbReference type="InterPro" id="IPR044492">
    <property type="entry name" value="P_typ_ATPase_HD_dom"/>
</dbReference>
<evidence type="ECO:0000256" key="10">
    <source>
        <dbReference type="ARBA" id="ARBA00022842"/>
    </source>
</evidence>
<evidence type="ECO:0000256" key="15">
    <source>
        <dbReference type="ARBA" id="ARBA00023065"/>
    </source>
</evidence>
<keyword evidence="15" id="KW-0406">Ion transport</keyword>
<feature type="transmembrane region" description="Helical" evidence="23">
    <location>
        <begin position="899"/>
        <end position="923"/>
    </location>
</feature>
<dbReference type="FunFam" id="3.40.50.1000:FF:000047">
    <property type="entry name" value="Sodium P-type ATPase"/>
    <property type="match status" value="1"/>
</dbReference>
<evidence type="ECO:0000256" key="13">
    <source>
        <dbReference type="ARBA" id="ARBA00022989"/>
    </source>
</evidence>
<evidence type="ECO:0000256" key="2">
    <source>
        <dbReference type="ARBA" id="ARBA00004651"/>
    </source>
</evidence>
<gene>
    <name evidence="25" type="ORF">KGF56_000723</name>
</gene>
<dbReference type="FunFam" id="2.70.150.10:FF:000016">
    <property type="entry name" value="Calcium-transporting P-type ATPase putative"/>
    <property type="match status" value="1"/>
</dbReference>
<dbReference type="SMART" id="SM00831">
    <property type="entry name" value="Cation_ATPase_N"/>
    <property type="match status" value="1"/>
</dbReference>
<dbReference type="Pfam" id="PF13246">
    <property type="entry name" value="Cation_ATPase"/>
    <property type="match status" value="1"/>
</dbReference>
<keyword evidence="6 23" id="KW-0812">Transmembrane</keyword>
<keyword evidence="13 23" id="KW-1133">Transmembrane helix</keyword>
<dbReference type="EMBL" id="JAHUZD010000023">
    <property type="protein sequence ID" value="KAI3406591.2"/>
    <property type="molecule type" value="Genomic_DNA"/>
</dbReference>
<keyword evidence="5" id="KW-0633">Potassium transport</keyword>
<dbReference type="PRINTS" id="PR00119">
    <property type="entry name" value="CATATPASE"/>
</dbReference>
<keyword evidence="14" id="KW-0915">Sodium</keyword>
<evidence type="ECO:0000256" key="20">
    <source>
        <dbReference type="ARBA" id="ARBA00048599"/>
    </source>
</evidence>
<dbReference type="PANTHER" id="PTHR42861">
    <property type="entry name" value="CALCIUM-TRANSPORTING ATPASE"/>
    <property type="match status" value="1"/>
</dbReference>
<keyword evidence="8" id="KW-0547">Nucleotide-binding</keyword>
<evidence type="ECO:0000256" key="4">
    <source>
        <dbReference type="ARBA" id="ARBA00022475"/>
    </source>
</evidence>
<organism evidence="25 26">
    <name type="scientific">Candida oxycetoniae</name>
    <dbReference type="NCBI Taxonomy" id="497107"/>
    <lineage>
        <taxon>Eukaryota</taxon>
        <taxon>Fungi</taxon>
        <taxon>Dikarya</taxon>
        <taxon>Ascomycota</taxon>
        <taxon>Saccharomycotina</taxon>
        <taxon>Pichiomycetes</taxon>
        <taxon>Debaryomycetaceae</taxon>
        <taxon>Candida/Lodderomyces clade</taxon>
        <taxon>Candida</taxon>
    </lineage>
</organism>
<keyword evidence="10" id="KW-0460">Magnesium</keyword>
<dbReference type="PROSITE" id="PS00154">
    <property type="entry name" value="ATPASE_E1_E2"/>
    <property type="match status" value="1"/>
</dbReference>
<evidence type="ECO:0000256" key="19">
    <source>
        <dbReference type="ARBA" id="ARBA00035029"/>
    </source>
</evidence>
<evidence type="ECO:0000259" key="24">
    <source>
        <dbReference type="SMART" id="SM00831"/>
    </source>
</evidence>
<dbReference type="NCBIfam" id="TIGR01523">
    <property type="entry name" value="ATPase-IID_K-Na"/>
    <property type="match status" value="1"/>
</dbReference>
<dbReference type="GeneID" id="73378340"/>
<dbReference type="Pfam" id="PF00690">
    <property type="entry name" value="Cation_ATPase_N"/>
    <property type="match status" value="1"/>
</dbReference>
<feature type="transmembrane region" description="Helical" evidence="23">
    <location>
        <begin position="370"/>
        <end position="400"/>
    </location>
</feature>
<comment type="similarity">
    <text evidence="18">Belongs to the cation transport ATPase (P-type) (TC 3.A.3) family. Type IID subfamily.</text>
</comment>
<comment type="catalytic activity">
    <reaction evidence="21">
        <text>Na(+)(in) + ATP + H2O = Na(+)(out) + ADP + phosphate + H(+)</text>
        <dbReference type="Rhea" id="RHEA:14633"/>
        <dbReference type="ChEBI" id="CHEBI:15377"/>
        <dbReference type="ChEBI" id="CHEBI:15378"/>
        <dbReference type="ChEBI" id="CHEBI:29101"/>
        <dbReference type="ChEBI" id="CHEBI:30616"/>
        <dbReference type="ChEBI" id="CHEBI:43474"/>
        <dbReference type="ChEBI" id="CHEBI:456216"/>
        <dbReference type="EC" id="7.2.2.3"/>
    </reaction>
    <physiologicalReaction direction="left-to-right" evidence="21">
        <dbReference type="Rhea" id="RHEA:14634"/>
    </physiologicalReaction>
</comment>
<evidence type="ECO:0000313" key="26">
    <source>
        <dbReference type="Proteomes" id="UP001202479"/>
    </source>
</evidence>
<dbReference type="Gene3D" id="2.70.150.10">
    <property type="entry name" value="Calcium-transporting ATPase, cytoplasmic transduction domain A"/>
    <property type="match status" value="1"/>
</dbReference>
<feature type="transmembrane region" description="Helical" evidence="23">
    <location>
        <begin position="952"/>
        <end position="969"/>
    </location>
</feature>
<dbReference type="GO" id="GO:0016887">
    <property type="term" value="F:ATP hydrolysis activity"/>
    <property type="evidence" value="ECO:0007669"/>
    <property type="project" value="InterPro"/>
</dbReference>
<dbReference type="RefSeq" id="XP_049182336.1">
    <property type="nucleotide sequence ID" value="XM_049326664.1"/>
</dbReference>
<evidence type="ECO:0000256" key="22">
    <source>
        <dbReference type="SAM" id="MobiDB-lite"/>
    </source>
</evidence>
<evidence type="ECO:0000256" key="1">
    <source>
        <dbReference type="ARBA" id="ARBA00001946"/>
    </source>
</evidence>
<comment type="cofactor">
    <cofactor evidence="1">
        <name>Mg(2+)</name>
        <dbReference type="ChEBI" id="CHEBI:18420"/>
    </cofactor>
</comment>
<dbReference type="InterPro" id="IPR036412">
    <property type="entry name" value="HAD-like_sf"/>
</dbReference>
<keyword evidence="11" id="KW-0630">Potassium</keyword>
<dbReference type="InterPro" id="IPR018303">
    <property type="entry name" value="ATPase_P-typ_P_site"/>
</dbReference>
<dbReference type="EC" id="7.2.2.3" evidence="19"/>
<dbReference type="SFLD" id="SFLDS00003">
    <property type="entry name" value="Haloacid_Dehalogenase"/>
    <property type="match status" value="1"/>
</dbReference>
<dbReference type="InterPro" id="IPR006068">
    <property type="entry name" value="ATPase_P-typ_cation-transptr_C"/>
</dbReference>
<feature type="transmembrane region" description="Helical" evidence="23">
    <location>
        <begin position="141"/>
        <end position="160"/>
    </location>
</feature>
<dbReference type="InterPro" id="IPR023214">
    <property type="entry name" value="HAD_sf"/>
</dbReference>
<dbReference type="SFLD" id="SFLDF00027">
    <property type="entry name" value="p-type_atpase"/>
    <property type="match status" value="1"/>
</dbReference>
<keyword evidence="4" id="KW-1003">Cell membrane</keyword>
<reference evidence="25" key="1">
    <citation type="journal article" date="2022" name="DNA Res.">
        <title>Genome analysis of five recently described species of the CUG-Ser clade uncovers Candida theae as a new hybrid lineage with pathogenic potential in the Candida parapsilosis species complex.</title>
        <authorList>
            <person name="Mixao V."/>
            <person name="Del Olmo V."/>
            <person name="Hegedusova E."/>
            <person name="Saus E."/>
            <person name="Pryszcz L."/>
            <person name="Cillingova A."/>
            <person name="Nosek J."/>
            <person name="Gabaldon T."/>
        </authorList>
    </citation>
    <scope>NUCLEOTIDE SEQUENCE</scope>
    <source>
        <strain evidence="25">CBS 10844</strain>
    </source>
</reference>
<feature type="transmembrane region" description="Helical" evidence="23">
    <location>
        <begin position="1033"/>
        <end position="1052"/>
    </location>
</feature>
<dbReference type="NCBIfam" id="TIGR01494">
    <property type="entry name" value="ATPase_P-type"/>
    <property type="match status" value="2"/>
</dbReference>
<accession>A0AAI9T0H0</accession>
<dbReference type="FunFam" id="1.20.1110.10:FF:000015">
    <property type="entry name" value="Sodium ion P-type ATPase"/>
    <property type="match status" value="1"/>
</dbReference>
<dbReference type="Pfam" id="PF00689">
    <property type="entry name" value="Cation_ATPase_C"/>
    <property type="match status" value="1"/>
</dbReference>
<dbReference type="InterPro" id="IPR004014">
    <property type="entry name" value="ATPase_P-typ_cation-transptr_N"/>
</dbReference>
<evidence type="ECO:0000256" key="17">
    <source>
        <dbReference type="ARBA" id="ARBA00023201"/>
    </source>
</evidence>
<dbReference type="GO" id="GO:0140115">
    <property type="term" value="P:export across plasma membrane"/>
    <property type="evidence" value="ECO:0007669"/>
    <property type="project" value="UniProtKB-ARBA"/>
</dbReference>
<feature type="region of interest" description="Disordered" evidence="22">
    <location>
        <begin position="1"/>
        <end position="44"/>
    </location>
</feature>
<feature type="transmembrane region" description="Helical" evidence="23">
    <location>
        <begin position="861"/>
        <end position="878"/>
    </location>
</feature>
<evidence type="ECO:0000256" key="23">
    <source>
        <dbReference type="SAM" id="Phobius"/>
    </source>
</evidence>
<keyword evidence="26" id="KW-1185">Reference proteome</keyword>
<dbReference type="SFLD" id="SFLDG00002">
    <property type="entry name" value="C1.7:_P-type_atpase_like"/>
    <property type="match status" value="1"/>
</dbReference>
<evidence type="ECO:0000256" key="11">
    <source>
        <dbReference type="ARBA" id="ARBA00022958"/>
    </source>
</evidence>
<comment type="subcellular location">
    <subcellularLocation>
        <location evidence="2">Cell membrane</location>
        <topology evidence="2">Multi-pass membrane protein</topology>
    </subcellularLocation>
</comment>
<evidence type="ECO:0000256" key="18">
    <source>
        <dbReference type="ARBA" id="ARBA00035017"/>
    </source>
</evidence>
<evidence type="ECO:0000256" key="16">
    <source>
        <dbReference type="ARBA" id="ARBA00023136"/>
    </source>
</evidence>
<evidence type="ECO:0000256" key="7">
    <source>
        <dbReference type="ARBA" id="ARBA00022723"/>
    </source>
</evidence>
<evidence type="ECO:0000256" key="21">
    <source>
        <dbReference type="ARBA" id="ARBA00049499"/>
    </source>
</evidence>
<dbReference type="SUPFAM" id="SSF81665">
    <property type="entry name" value="Calcium ATPase, transmembrane domain M"/>
    <property type="match status" value="1"/>
</dbReference>